<dbReference type="PANTHER" id="PTHR10676:SF352">
    <property type="entry name" value="CYTOPLASMIC DYNEIN 2 HEAVY CHAIN 1"/>
    <property type="match status" value="1"/>
</dbReference>
<dbReference type="Proteomes" id="UP000887563">
    <property type="component" value="Unplaced"/>
</dbReference>
<dbReference type="PANTHER" id="PTHR10676">
    <property type="entry name" value="DYNEIN HEAVY CHAIN FAMILY PROTEIN"/>
    <property type="match status" value="1"/>
</dbReference>
<dbReference type="GO" id="GO:0008569">
    <property type="term" value="F:minus-end-directed microtubule motor activity"/>
    <property type="evidence" value="ECO:0007669"/>
    <property type="project" value="TreeGrafter"/>
</dbReference>
<sequence>MQTARETLLKWLQINKTQQNKINESEITSFYPKFENILLLGPDGSGKEYLLKSCFEETGILQRTCLLTMHCGAQSNASHIEQLLLEHCVQVSGSGGSSGRVLKPKEHERLLLHLKSPNLSATDIYGTSQLIAFLEQALDYNGFYDKNLEWIGLENVQIILNVSTASGAERFPLPERYLILIPQKQTHKGMRTDKHKK</sequence>
<organism evidence="1 2">
    <name type="scientific">Meloidogyne incognita</name>
    <name type="common">Southern root-knot nematode worm</name>
    <name type="synonym">Oxyuris incognita</name>
    <dbReference type="NCBI Taxonomy" id="6306"/>
    <lineage>
        <taxon>Eukaryota</taxon>
        <taxon>Metazoa</taxon>
        <taxon>Ecdysozoa</taxon>
        <taxon>Nematoda</taxon>
        <taxon>Chromadorea</taxon>
        <taxon>Rhabditida</taxon>
        <taxon>Tylenchina</taxon>
        <taxon>Tylenchomorpha</taxon>
        <taxon>Tylenchoidea</taxon>
        <taxon>Meloidogynidae</taxon>
        <taxon>Meloidogyninae</taxon>
        <taxon>Meloidogyne</taxon>
        <taxon>Meloidogyne incognita group</taxon>
    </lineage>
</organism>
<dbReference type="GO" id="GO:0005930">
    <property type="term" value="C:axoneme"/>
    <property type="evidence" value="ECO:0007669"/>
    <property type="project" value="TreeGrafter"/>
</dbReference>
<evidence type="ECO:0000313" key="2">
    <source>
        <dbReference type="WBParaSite" id="Minc3s02401g29861"/>
    </source>
</evidence>
<dbReference type="GO" id="GO:0005868">
    <property type="term" value="C:cytoplasmic dynein complex"/>
    <property type="evidence" value="ECO:0007669"/>
    <property type="project" value="TreeGrafter"/>
</dbReference>
<dbReference type="GO" id="GO:0045505">
    <property type="term" value="F:dynein intermediate chain binding"/>
    <property type="evidence" value="ECO:0007669"/>
    <property type="project" value="InterPro"/>
</dbReference>
<dbReference type="GO" id="GO:0035721">
    <property type="term" value="P:intraciliary retrograde transport"/>
    <property type="evidence" value="ECO:0007669"/>
    <property type="project" value="TreeGrafter"/>
</dbReference>
<dbReference type="GO" id="GO:0060294">
    <property type="term" value="P:cilium movement involved in cell motility"/>
    <property type="evidence" value="ECO:0007669"/>
    <property type="project" value="TreeGrafter"/>
</dbReference>
<proteinExistence type="predicted"/>
<reference evidence="2" key="1">
    <citation type="submission" date="2022-11" db="UniProtKB">
        <authorList>
            <consortium name="WormBaseParasite"/>
        </authorList>
    </citation>
    <scope>IDENTIFICATION</scope>
</reference>
<dbReference type="GO" id="GO:0097729">
    <property type="term" value="C:9+2 motile cilium"/>
    <property type="evidence" value="ECO:0007669"/>
    <property type="project" value="TreeGrafter"/>
</dbReference>
<dbReference type="WBParaSite" id="Minc3s02401g29861">
    <property type="protein sequence ID" value="Minc3s02401g29861"/>
    <property type="gene ID" value="Minc3s02401g29861"/>
</dbReference>
<dbReference type="InterPro" id="IPR026983">
    <property type="entry name" value="DHC"/>
</dbReference>
<evidence type="ECO:0000313" key="1">
    <source>
        <dbReference type="Proteomes" id="UP000887563"/>
    </source>
</evidence>
<dbReference type="Gene3D" id="3.40.50.300">
    <property type="entry name" value="P-loop containing nucleotide triphosphate hydrolases"/>
    <property type="match status" value="1"/>
</dbReference>
<dbReference type="AlphaFoldDB" id="A0A914MXD7"/>
<keyword evidence="1" id="KW-1185">Reference proteome</keyword>
<name>A0A914MXD7_MELIC</name>
<dbReference type="InterPro" id="IPR027417">
    <property type="entry name" value="P-loop_NTPase"/>
</dbReference>
<protein>
    <submittedName>
        <fullName evidence="2">Uncharacterized protein</fullName>
    </submittedName>
</protein>
<accession>A0A914MXD7</accession>
<dbReference type="SUPFAM" id="SSF52540">
    <property type="entry name" value="P-loop containing nucleoside triphosphate hydrolases"/>
    <property type="match status" value="1"/>
</dbReference>
<dbReference type="GO" id="GO:0051959">
    <property type="term" value="F:dynein light intermediate chain binding"/>
    <property type="evidence" value="ECO:0007669"/>
    <property type="project" value="InterPro"/>
</dbReference>
<dbReference type="GO" id="GO:0060271">
    <property type="term" value="P:cilium assembly"/>
    <property type="evidence" value="ECO:0007669"/>
    <property type="project" value="TreeGrafter"/>
</dbReference>
<dbReference type="Pfam" id="PF12775">
    <property type="entry name" value="AAA_7"/>
    <property type="match status" value="1"/>
</dbReference>